<dbReference type="RefSeq" id="WP_135871225.1">
    <property type="nucleotide sequence ID" value="NZ_SRSC01000003.1"/>
</dbReference>
<proteinExistence type="predicted"/>
<feature type="signal peptide" evidence="1">
    <location>
        <begin position="1"/>
        <end position="33"/>
    </location>
</feature>
<dbReference type="AlphaFoldDB" id="A0A4S1CDN8"/>
<name>A0A4S1CDN8_9BACT</name>
<feature type="chain" id="PRO_5020346297" description="F5/8 type C domain-containing protein" evidence="1">
    <location>
        <begin position="34"/>
        <end position="739"/>
    </location>
</feature>
<sequence length="739" mass="80721">MHGTTFKGAALRLANACLVCLFGSLLQPQRASADLLNGYLEWDYSHLQSQTRDAAGTSGAQKGDGLTQKYSLMLNKSFLPLLSLRAGYLWESDRNWLTANGSEARSSITTSLPSVDLLMGSPMLNASLGYSKRKESDSTAGTSLPDRYNEEYHASLGWRPEGLPAMSLLLTRINTFDGQRQVEDSINDRATLGITYNVKNLDLKYLFNYNDQKDRLLGLDVSQLSNTGTASYSGQFFGERVSLYSTYNVSEQGTATSSNGRGMVDRQLLPFSGLAALTGPGQQYVVPELATLESSPLLMDGNVDNSAGIDLGPQPGPQVKRNFGFDFQNPQTTVNRVLVWVATANGKRLPDAIAKQYTWTVYQSQDNLTWTQVSTVTGLTLDPFQNRFEIKFTPVATRYLKVVAAPLDPAQVPPGIIGFPSSFNLFVTEIQAFAVQKNSTILSQMLNTDVKIRLTDSPALYYDGSFFLTSSLPNGFTKWTVSNALMAEHRFNDWLSGSARGAREDSEEPKGHRGAFVYSALLRMTPLPTLSDTITYSGRRESFQGKTSGADSVFISNTAELYQGVNLNASGGLSLSSTDSGARIRAYNALFGVNLKPRGDLSLNANYSWNSSLATGAGISDTSISTQREDIGLTYRPFTTLYLTSSFSLLQQSGQAGTTFQNYGINWSPFPDGTLQFNFAYSENLASLNQQKSKMLTPGLTWKITPRTTLDASYQRLNTSSSSGTESSQTISAVLRSSF</sequence>
<comment type="caution">
    <text evidence="2">The sequence shown here is derived from an EMBL/GenBank/DDBJ whole genome shotgun (WGS) entry which is preliminary data.</text>
</comment>
<keyword evidence="1" id="KW-0732">Signal</keyword>
<dbReference type="Proteomes" id="UP000306416">
    <property type="component" value="Unassembled WGS sequence"/>
</dbReference>
<evidence type="ECO:0000313" key="3">
    <source>
        <dbReference type="Proteomes" id="UP000306416"/>
    </source>
</evidence>
<dbReference type="EMBL" id="SRSC01000003">
    <property type="protein sequence ID" value="TGU71539.1"/>
    <property type="molecule type" value="Genomic_DNA"/>
</dbReference>
<evidence type="ECO:0000256" key="1">
    <source>
        <dbReference type="SAM" id="SignalP"/>
    </source>
</evidence>
<keyword evidence="3" id="KW-1185">Reference proteome</keyword>
<evidence type="ECO:0000313" key="2">
    <source>
        <dbReference type="EMBL" id="TGU71539.1"/>
    </source>
</evidence>
<reference evidence="2 3" key="1">
    <citation type="submission" date="2019-04" db="EMBL/GenBank/DDBJ databases">
        <title>Geobacter oryzae sp. nov., ferric-reducing bacteria isolated from paddy soil.</title>
        <authorList>
            <person name="Xu Z."/>
            <person name="Masuda Y."/>
            <person name="Itoh H."/>
            <person name="Senoo K."/>
        </authorList>
    </citation>
    <scope>NUCLEOTIDE SEQUENCE [LARGE SCALE GENOMIC DNA]</scope>
    <source>
        <strain evidence="2 3">Red111</strain>
    </source>
</reference>
<evidence type="ECO:0008006" key="4">
    <source>
        <dbReference type="Google" id="ProtNLM"/>
    </source>
</evidence>
<accession>A0A4S1CDN8</accession>
<organism evidence="2 3">
    <name type="scientific">Geomonas terrae</name>
    <dbReference type="NCBI Taxonomy" id="2562681"/>
    <lineage>
        <taxon>Bacteria</taxon>
        <taxon>Pseudomonadati</taxon>
        <taxon>Thermodesulfobacteriota</taxon>
        <taxon>Desulfuromonadia</taxon>
        <taxon>Geobacterales</taxon>
        <taxon>Geobacteraceae</taxon>
        <taxon>Geomonas</taxon>
    </lineage>
</organism>
<dbReference type="Gene3D" id="2.60.120.260">
    <property type="entry name" value="Galactose-binding domain-like"/>
    <property type="match status" value="1"/>
</dbReference>
<dbReference type="SUPFAM" id="SSF56935">
    <property type="entry name" value="Porins"/>
    <property type="match status" value="1"/>
</dbReference>
<protein>
    <recommendedName>
        <fullName evidence="4">F5/8 type C domain-containing protein</fullName>
    </recommendedName>
</protein>
<gene>
    <name evidence="2" type="ORF">E4633_14605</name>
</gene>